<reference evidence="1" key="1">
    <citation type="submission" date="2021-05" db="EMBL/GenBank/DDBJ databases">
        <authorList>
            <person name="Pietrasiak N."/>
            <person name="Ward R."/>
            <person name="Stajich J.E."/>
            <person name="Kurbessoian T."/>
        </authorList>
    </citation>
    <scope>NUCLEOTIDE SEQUENCE</scope>
    <source>
        <strain evidence="1">CPER-KK1</strain>
    </source>
</reference>
<comment type="caution">
    <text evidence="1">The sequence shown here is derived from an EMBL/GenBank/DDBJ whole genome shotgun (WGS) entry which is preliminary data.</text>
</comment>
<dbReference type="PANTHER" id="PTHR34822:SF1">
    <property type="entry name" value="GRPB FAMILY PROTEIN"/>
    <property type="match status" value="1"/>
</dbReference>
<proteinExistence type="predicted"/>
<sequence length="181" mass="20984">MLPSRGGLRDEVEIVESDPYWSILFEQESTRILNALGSDKVIAIEHFGSTAVPGLAAKPIIDLMVGVHSLEAAQSLIPLLKALEYVYWRDDPRPGRMFFVKGMPPYGLRRTHHVHVVEAYGEFWERLLFHDYLRSHPEEAKRYEVLKRDLAVRFRTDREGYTKGKSAYIQIVMEKARRSQR</sequence>
<protein>
    <submittedName>
        <fullName evidence="1">GrpB family protein</fullName>
    </submittedName>
</protein>
<dbReference type="Proteomes" id="UP000753908">
    <property type="component" value="Unassembled WGS sequence"/>
</dbReference>
<evidence type="ECO:0000313" key="2">
    <source>
        <dbReference type="Proteomes" id="UP000753908"/>
    </source>
</evidence>
<accession>A0A951PH49</accession>
<dbReference type="AlphaFoldDB" id="A0A951PH49"/>
<dbReference type="InterPro" id="IPR043519">
    <property type="entry name" value="NT_sf"/>
</dbReference>
<reference evidence="1" key="2">
    <citation type="journal article" date="2022" name="Microbiol. Resour. Announc.">
        <title>Metagenome Sequencing to Explore Phylogenomics of Terrestrial Cyanobacteria.</title>
        <authorList>
            <person name="Ward R.D."/>
            <person name="Stajich J.E."/>
            <person name="Johansen J.R."/>
            <person name="Huntemann M."/>
            <person name="Clum A."/>
            <person name="Foster B."/>
            <person name="Foster B."/>
            <person name="Roux S."/>
            <person name="Palaniappan K."/>
            <person name="Varghese N."/>
            <person name="Mukherjee S."/>
            <person name="Reddy T.B.K."/>
            <person name="Daum C."/>
            <person name="Copeland A."/>
            <person name="Chen I.A."/>
            <person name="Ivanova N.N."/>
            <person name="Kyrpides N.C."/>
            <person name="Shapiro N."/>
            <person name="Eloe-Fadrosh E.A."/>
            <person name="Pietrasiak N."/>
        </authorList>
    </citation>
    <scope>NUCLEOTIDE SEQUENCE</scope>
    <source>
        <strain evidence="1">CPER-KK1</strain>
    </source>
</reference>
<gene>
    <name evidence="1" type="ORF">KME25_02205</name>
</gene>
<organism evidence="1 2">
    <name type="scientific">Symplocastrum torsivum CPER-KK1</name>
    <dbReference type="NCBI Taxonomy" id="450513"/>
    <lineage>
        <taxon>Bacteria</taxon>
        <taxon>Bacillati</taxon>
        <taxon>Cyanobacteriota</taxon>
        <taxon>Cyanophyceae</taxon>
        <taxon>Oscillatoriophycideae</taxon>
        <taxon>Oscillatoriales</taxon>
        <taxon>Microcoleaceae</taxon>
        <taxon>Symplocastrum</taxon>
    </lineage>
</organism>
<dbReference type="Gene3D" id="3.30.460.10">
    <property type="entry name" value="Beta Polymerase, domain 2"/>
    <property type="match status" value="1"/>
</dbReference>
<dbReference type="EMBL" id="JAHHIF010000002">
    <property type="protein sequence ID" value="MBW4543251.1"/>
    <property type="molecule type" value="Genomic_DNA"/>
</dbReference>
<dbReference type="SUPFAM" id="SSF81301">
    <property type="entry name" value="Nucleotidyltransferase"/>
    <property type="match status" value="1"/>
</dbReference>
<dbReference type="InterPro" id="IPR007344">
    <property type="entry name" value="GrpB/CoaE"/>
</dbReference>
<evidence type="ECO:0000313" key="1">
    <source>
        <dbReference type="EMBL" id="MBW4543251.1"/>
    </source>
</evidence>
<dbReference type="PANTHER" id="PTHR34822">
    <property type="entry name" value="GRPB DOMAIN PROTEIN (AFU_ORTHOLOGUE AFUA_1G01530)"/>
    <property type="match status" value="1"/>
</dbReference>
<name>A0A951PH49_9CYAN</name>
<dbReference type="Pfam" id="PF04229">
    <property type="entry name" value="GrpB"/>
    <property type="match status" value="1"/>
</dbReference>